<feature type="signal peptide" evidence="1">
    <location>
        <begin position="1"/>
        <end position="27"/>
    </location>
</feature>
<dbReference type="RefSeq" id="WP_068218468.1">
    <property type="nucleotide sequence ID" value="NZ_CP139724.1"/>
</dbReference>
<evidence type="ECO:0000256" key="1">
    <source>
        <dbReference type="SAM" id="SignalP"/>
    </source>
</evidence>
<gene>
    <name evidence="2" type="ORF">AWW68_04340</name>
</gene>
<evidence type="ECO:0000313" key="3">
    <source>
        <dbReference type="Proteomes" id="UP000075606"/>
    </source>
</evidence>
<feature type="chain" id="PRO_5007574739" evidence="1">
    <location>
        <begin position="28"/>
        <end position="618"/>
    </location>
</feature>
<dbReference type="InterPro" id="IPR019734">
    <property type="entry name" value="TPR_rpt"/>
</dbReference>
<keyword evidence="1" id="KW-0732">Signal</keyword>
<dbReference type="Proteomes" id="UP000075606">
    <property type="component" value="Unassembled WGS sequence"/>
</dbReference>
<name>A0A150XII1_9BACT</name>
<dbReference type="EMBL" id="LRPC01000001">
    <property type="protein sequence ID" value="KYG78527.1"/>
    <property type="molecule type" value="Genomic_DNA"/>
</dbReference>
<dbReference type="InterPro" id="IPR011990">
    <property type="entry name" value="TPR-like_helical_dom_sf"/>
</dbReference>
<comment type="caution">
    <text evidence="2">The sequence shown here is derived from an EMBL/GenBank/DDBJ whole genome shotgun (WGS) entry which is preliminary data.</text>
</comment>
<dbReference type="AlphaFoldDB" id="A0A150XII1"/>
<accession>A0A150XII1</accession>
<dbReference type="Pfam" id="PF13174">
    <property type="entry name" value="TPR_6"/>
    <property type="match status" value="1"/>
</dbReference>
<proteinExistence type="predicted"/>
<keyword evidence="3" id="KW-1185">Reference proteome</keyword>
<sequence>MWKLLISLKKPLVILLILFATFSNVKAQSSDPVKIAEEYLSQGDVDKARSEFEKLAKSREYIPRIHESYFKLLLAEKEFGAAEKYLKSVLRQMKGNFRYAIDMGVLYRTMGEDDKADKYIDELTDEIMEDSDPSIKMNNIRILAQLLFEKNFRDKAIDAYKKGRSSVKSNDLFALDLASVYRVLNEKENMVTEYLNFSKSNPRNIGFIKNSFQRYLIEPTDMDTLEIVLYDFIQKEAGNPVFNELLVWTHLQQKNFSAALRQARALDRRLANNAQNILEVGMVSFENKDFKTATQAFGFITSDFRESPNIRLAERYSLLAEEEVVKTTYPVDTAAVRKLIEKYKTYQENSRDIYSAMEAQRRIALLQAFQLNEIVQAISTLQNLLENPVGKHRVVAEAKMDLADIYLLDEQPWESILLYGQVERMFKDEPLGYTAKLKSAKLSYFKGEFDLAQSHLDILKLATSREIANDALDLSILIKNNTVFDTTNLVMQEYANIELMIFQNQKQEALVAMDSMLTKHNGHSICDEVLYLKAQTLRELGRFELALEPLQQIGELYDYDILADDALYLSGIILQEDLDREEEAMNIYSNLLTKFKGSIYVAEARNRFRELRGDFNNQ</sequence>
<dbReference type="Gene3D" id="1.25.40.10">
    <property type="entry name" value="Tetratricopeptide repeat domain"/>
    <property type="match status" value="3"/>
</dbReference>
<evidence type="ECO:0000313" key="2">
    <source>
        <dbReference type="EMBL" id="KYG78527.1"/>
    </source>
</evidence>
<dbReference type="OrthoDB" id="9763354at2"/>
<protein>
    <submittedName>
        <fullName evidence="2">Uncharacterized protein</fullName>
    </submittedName>
</protein>
<dbReference type="STRING" id="333140.AWW68_04340"/>
<dbReference type="SUPFAM" id="SSF48452">
    <property type="entry name" value="TPR-like"/>
    <property type="match status" value="2"/>
</dbReference>
<reference evidence="2 3" key="1">
    <citation type="submission" date="2016-01" db="EMBL/GenBank/DDBJ databases">
        <title>Genome sequencing of Roseivirga spongicola UST030701-084.</title>
        <authorList>
            <person name="Selvaratnam C."/>
            <person name="Thevarajoo S."/>
            <person name="Goh K.M."/>
            <person name="Ee R."/>
            <person name="Chan K.-G."/>
            <person name="Chong C.S."/>
        </authorList>
    </citation>
    <scope>NUCLEOTIDE SEQUENCE [LARGE SCALE GENOMIC DNA]</scope>
    <source>
        <strain evidence="2 3">UST030701-084</strain>
    </source>
</reference>
<organism evidence="2 3">
    <name type="scientific">Roseivirga spongicola</name>
    <dbReference type="NCBI Taxonomy" id="333140"/>
    <lineage>
        <taxon>Bacteria</taxon>
        <taxon>Pseudomonadati</taxon>
        <taxon>Bacteroidota</taxon>
        <taxon>Cytophagia</taxon>
        <taxon>Cytophagales</taxon>
        <taxon>Roseivirgaceae</taxon>
        <taxon>Roseivirga</taxon>
    </lineage>
</organism>